<dbReference type="RefSeq" id="WP_014730833.1">
    <property type="nucleotide sequence ID" value="NC_017934.1"/>
</dbReference>
<dbReference type="SUPFAM" id="SSF52540">
    <property type="entry name" value="P-loop containing nucleoside triphosphate hydrolases"/>
    <property type="match status" value="1"/>
</dbReference>
<dbReference type="Gene3D" id="3.40.50.300">
    <property type="entry name" value="P-loop containing nucleotide triphosphate hydrolases"/>
    <property type="match status" value="1"/>
</dbReference>
<gene>
    <name evidence="2" type="ORF">Theba_1138</name>
</gene>
<dbReference type="AlphaFoldDB" id="I2F4I9"/>
<dbReference type="Pfam" id="PF13304">
    <property type="entry name" value="AAA_21"/>
    <property type="match status" value="1"/>
</dbReference>
<proteinExistence type="predicted"/>
<organism evidence="2 3">
    <name type="scientific">Mesotoga prima MesG1.Ag.4.2</name>
    <dbReference type="NCBI Taxonomy" id="660470"/>
    <lineage>
        <taxon>Bacteria</taxon>
        <taxon>Thermotogati</taxon>
        <taxon>Thermotogota</taxon>
        <taxon>Thermotogae</taxon>
        <taxon>Kosmotogales</taxon>
        <taxon>Kosmotogaceae</taxon>
        <taxon>Mesotoga</taxon>
    </lineage>
</organism>
<reference evidence="2 3" key="1">
    <citation type="journal article" date="2012" name="Genome Biol. Evol.">
        <title>Genome Sequence of the Mesophilic Thermotogales Bacterium Mesotoga prima MesG1.Ag.4.2 Reveals the Largest Thermotogales Genome To Date.</title>
        <authorList>
            <person name="Zhaxybayeva O."/>
            <person name="Swithers K.S."/>
            <person name="Foght J."/>
            <person name="Green A.G."/>
            <person name="Bruce D."/>
            <person name="Detter C."/>
            <person name="Han S."/>
            <person name="Teshima H."/>
            <person name="Han J."/>
            <person name="Woyke T."/>
            <person name="Pitluck S."/>
            <person name="Nolan M."/>
            <person name="Ivanova N."/>
            <person name="Pati A."/>
            <person name="Land M.L."/>
            <person name="Dlutek M."/>
            <person name="Doolittle W.F."/>
            <person name="Noll K.M."/>
            <person name="Nesbo C.L."/>
        </authorList>
    </citation>
    <scope>NUCLEOTIDE SEQUENCE [LARGE SCALE GENOMIC DNA]</scope>
    <source>
        <strain evidence="3">mesG1.Ag.4.2</strain>
    </source>
</reference>
<evidence type="ECO:0000259" key="1">
    <source>
        <dbReference type="Pfam" id="PF13304"/>
    </source>
</evidence>
<dbReference type="PANTHER" id="PTHR40396">
    <property type="entry name" value="ATPASE-LIKE PROTEIN"/>
    <property type="match status" value="1"/>
</dbReference>
<dbReference type="HOGENOM" id="CLU_046693_2_0_0"/>
<dbReference type="EMBL" id="CP003532">
    <property type="protein sequence ID" value="AFK06842.1"/>
    <property type="molecule type" value="Genomic_DNA"/>
</dbReference>
<dbReference type="Proteomes" id="UP000002881">
    <property type="component" value="Chromosome"/>
</dbReference>
<dbReference type="GeneID" id="87106964"/>
<keyword evidence="3" id="KW-1185">Reference proteome</keyword>
<dbReference type="InterPro" id="IPR003959">
    <property type="entry name" value="ATPase_AAA_core"/>
</dbReference>
<dbReference type="GO" id="GO:0005524">
    <property type="term" value="F:ATP binding"/>
    <property type="evidence" value="ECO:0007669"/>
    <property type="project" value="InterPro"/>
</dbReference>
<dbReference type="InterPro" id="IPR027417">
    <property type="entry name" value="P-loop_NTPase"/>
</dbReference>
<dbReference type="eggNOG" id="COG1106">
    <property type="taxonomic scope" value="Bacteria"/>
</dbReference>
<accession>I2F4I9</accession>
<protein>
    <recommendedName>
        <fullName evidence="1">ATPase AAA-type core domain-containing protein</fullName>
    </recommendedName>
</protein>
<dbReference type="KEGG" id="mpg:Theba_1138"/>
<name>I2F4I9_9BACT</name>
<dbReference type="STRING" id="660470.Theba_1138"/>
<dbReference type="PANTHER" id="PTHR40396:SF1">
    <property type="entry name" value="ATPASE AAA-TYPE CORE DOMAIN-CONTAINING PROTEIN"/>
    <property type="match status" value="1"/>
</dbReference>
<sequence>MLVSFAIENFRSFLDETVFSMECESVSELQELNTFVSGKWCLLKSSFIYGKNAGGKSNLLKGIAKMRDILLHSFDDSYRLQTDRFAFKEGAEKRPTKFEIEFLTEYSGGPRKFRYGFEIQGDKIYSEWLFITHERETRIFSRESASKKDIVITKKYGELKKFVEFTNPNVLFLSVINKIGSVDLVKTVFDYFLSMIIIDASRFPTSLTAARLYEDKTLYEKTVNFMREADQGISGLEIRREEFEDVEAYFKDITGRRNDLEIDITQVHDGRDGSKKFLSYDVFTSHEMYNADRSMKAKILCDLRDFESEGTKKFFKILGPVVDALTHGKVILIDEIDSKLHPLLVEALIDKFNSISENSKNAQMICNTHNPLILESKKVRRDQFWFVDKNELGESSLYRLTDFTNVRKDLNLKKAYLLGQFDGIPKMRF</sequence>
<feature type="domain" description="ATPase AAA-type core" evidence="1">
    <location>
        <begin position="47"/>
        <end position="375"/>
    </location>
</feature>
<evidence type="ECO:0000313" key="3">
    <source>
        <dbReference type="Proteomes" id="UP000002881"/>
    </source>
</evidence>
<evidence type="ECO:0000313" key="2">
    <source>
        <dbReference type="EMBL" id="AFK06842.1"/>
    </source>
</evidence>
<dbReference type="GO" id="GO:0016887">
    <property type="term" value="F:ATP hydrolysis activity"/>
    <property type="evidence" value="ECO:0007669"/>
    <property type="project" value="InterPro"/>
</dbReference>